<organism evidence="1 2">
    <name type="scientific">Acinetobacter apis</name>
    <dbReference type="NCBI Taxonomy" id="1229165"/>
    <lineage>
        <taxon>Bacteria</taxon>
        <taxon>Pseudomonadati</taxon>
        <taxon>Pseudomonadota</taxon>
        <taxon>Gammaproteobacteria</taxon>
        <taxon>Moraxellales</taxon>
        <taxon>Moraxellaceae</taxon>
        <taxon>Acinetobacter</taxon>
    </lineage>
</organism>
<dbReference type="AlphaFoldDB" id="A0A217EI66"/>
<dbReference type="Proteomes" id="UP000243463">
    <property type="component" value="Unassembled WGS sequence"/>
</dbReference>
<dbReference type="EMBL" id="FZLN01000007">
    <property type="protein sequence ID" value="SNQ30191.1"/>
    <property type="molecule type" value="Genomic_DNA"/>
</dbReference>
<reference evidence="2" key="1">
    <citation type="submission" date="2017-06" db="EMBL/GenBank/DDBJ databases">
        <authorList>
            <person name="Varghese N."/>
            <person name="Submissions S."/>
        </authorList>
    </citation>
    <scope>NUCLEOTIDE SEQUENCE [LARGE SCALE GENOMIC DNA]</scope>
    <source>
        <strain evidence="2">ANC 5114</strain>
    </source>
</reference>
<keyword evidence="2" id="KW-1185">Reference proteome</keyword>
<proteinExistence type="predicted"/>
<evidence type="ECO:0000313" key="1">
    <source>
        <dbReference type="EMBL" id="SNQ30191.1"/>
    </source>
</evidence>
<evidence type="ECO:0000313" key="2">
    <source>
        <dbReference type="Proteomes" id="UP000243463"/>
    </source>
</evidence>
<sequence length="46" mass="5200">MCLQPTLMAKKPIIKSKWRMIGSITVITTCLLLLKSDTRTHKSQKG</sequence>
<accession>A0A217EI66</accession>
<gene>
    <name evidence="1" type="ORF">SAMN05444584_2178</name>
</gene>
<name>A0A217EI66_9GAMM</name>
<protein>
    <submittedName>
        <fullName evidence="1">Uncharacterized protein</fullName>
    </submittedName>
</protein>